<dbReference type="Pfam" id="PF00931">
    <property type="entry name" value="NB-ARC"/>
    <property type="match status" value="1"/>
</dbReference>
<organism evidence="5">
    <name type="scientific">Anthurium amnicola</name>
    <dbReference type="NCBI Taxonomy" id="1678845"/>
    <lineage>
        <taxon>Eukaryota</taxon>
        <taxon>Viridiplantae</taxon>
        <taxon>Streptophyta</taxon>
        <taxon>Embryophyta</taxon>
        <taxon>Tracheophyta</taxon>
        <taxon>Spermatophyta</taxon>
        <taxon>Magnoliopsida</taxon>
        <taxon>Liliopsida</taxon>
        <taxon>Araceae</taxon>
        <taxon>Pothoideae</taxon>
        <taxon>Potheae</taxon>
        <taxon>Anthurium</taxon>
    </lineage>
</organism>
<feature type="chain" id="PRO_5012701063" evidence="3">
    <location>
        <begin position="16"/>
        <end position="377"/>
    </location>
</feature>
<feature type="signal peptide" evidence="3">
    <location>
        <begin position="1"/>
        <end position="15"/>
    </location>
</feature>
<dbReference type="SUPFAM" id="SSF52540">
    <property type="entry name" value="P-loop containing nucleoside triphosphate hydrolases"/>
    <property type="match status" value="1"/>
</dbReference>
<accession>A0A1D1YP01</accession>
<dbReference type="PANTHER" id="PTHR33463">
    <property type="entry name" value="NB-ARC DOMAIN-CONTAINING PROTEIN-RELATED"/>
    <property type="match status" value="1"/>
</dbReference>
<keyword evidence="2" id="KW-0547">Nucleotide-binding</keyword>
<evidence type="ECO:0000256" key="1">
    <source>
        <dbReference type="ARBA" id="ARBA00022821"/>
    </source>
</evidence>
<evidence type="ECO:0000256" key="2">
    <source>
        <dbReference type="ARBA" id="ARBA00022840"/>
    </source>
</evidence>
<dbReference type="PANTHER" id="PTHR33463:SF204">
    <property type="entry name" value="NB-ARC DOMAIN-CONTAINING PROTEIN"/>
    <property type="match status" value="1"/>
</dbReference>
<dbReference type="PRINTS" id="PR00364">
    <property type="entry name" value="DISEASERSIST"/>
</dbReference>
<dbReference type="InterPro" id="IPR042197">
    <property type="entry name" value="Apaf_helical"/>
</dbReference>
<dbReference type="FunFam" id="3.40.50.300:FF:001091">
    <property type="entry name" value="Probable disease resistance protein At1g61300"/>
    <property type="match status" value="1"/>
</dbReference>
<dbReference type="InterPro" id="IPR027417">
    <property type="entry name" value="P-loop_NTPase"/>
</dbReference>
<keyword evidence="1" id="KW-0611">Plant defense</keyword>
<keyword evidence="3" id="KW-0732">Signal</keyword>
<dbReference type="Gene3D" id="3.40.50.300">
    <property type="entry name" value="P-loop containing nucleotide triphosphate hydrolases"/>
    <property type="match status" value="1"/>
</dbReference>
<evidence type="ECO:0000259" key="4">
    <source>
        <dbReference type="Pfam" id="PF00931"/>
    </source>
</evidence>
<keyword evidence="2" id="KW-0067">ATP-binding</keyword>
<evidence type="ECO:0000256" key="3">
    <source>
        <dbReference type="SAM" id="SignalP"/>
    </source>
</evidence>
<dbReference type="InterPro" id="IPR002182">
    <property type="entry name" value="NB-ARC"/>
</dbReference>
<proteinExistence type="predicted"/>
<dbReference type="GO" id="GO:0043531">
    <property type="term" value="F:ADP binding"/>
    <property type="evidence" value="ECO:0007669"/>
    <property type="project" value="InterPro"/>
</dbReference>
<feature type="non-terminal residue" evidence="5">
    <location>
        <position position="377"/>
    </location>
</feature>
<dbReference type="InterPro" id="IPR050905">
    <property type="entry name" value="Plant_NBS-LRR"/>
</dbReference>
<protein>
    <submittedName>
        <fullName evidence="5">Disease resistance protein RPS2</fullName>
    </submittedName>
</protein>
<evidence type="ECO:0000313" key="5">
    <source>
        <dbReference type="EMBL" id="JAT56365.1"/>
    </source>
</evidence>
<feature type="domain" description="NB-ARC" evidence="4">
    <location>
        <begin position="66"/>
        <end position="233"/>
    </location>
</feature>
<dbReference type="FunFam" id="1.10.8.430:FF:000003">
    <property type="entry name" value="Probable disease resistance protein At5g66910"/>
    <property type="match status" value="1"/>
</dbReference>
<name>A0A1D1YP01_9ARAE</name>
<sequence>MALFTCLSNVLCCICQPLGEEALTSLRGAAQDLFSYLRDWVVGEFNARRNAVVEVPVDSALIIGAEETLREILNHLRDDGVGIIGICGMGGIGKTTLLRKINNHLFENKASRGNFNLVIWVTVSREVSIPMIQKQIGDRLDLSFTDSESAVEEQAQLLFQALYKERFLLLLDYLWEKLDLMKVGIPRNHRNCKVAFTTRSLLVCRSMDAATIVDVKLLDETQSWELFCSKFTTQDALQNPSVQPLARQVVRKCGGLPLALITVGRAMANRKLPGEWRHAIKALDHSAKELQGMDKVISRLKFSYDNLENDKMRSALLYCAMYPEDEYIGRQELIDHWIGQGLLDVDEHIDRVRNRGHVLISNLQHACLLEAGIRDAD</sequence>
<dbReference type="GO" id="GO:0005524">
    <property type="term" value="F:ATP binding"/>
    <property type="evidence" value="ECO:0007669"/>
    <property type="project" value="UniProtKB-KW"/>
</dbReference>
<reference evidence="5" key="1">
    <citation type="submission" date="2015-07" db="EMBL/GenBank/DDBJ databases">
        <title>Transcriptome Assembly of Anthurium amnicola.</title>
        <authorList>
            <person name="Suzuki J."/>
        </authorList>
    </citation>
    <scope>NUCLEOTIDE SEQUENCE</scope>
</reference>
<dbReference type="Gene3D" id="1.10.8.430">
    <property type="entry name" value="Helical domain of apoptotic protease-activating factors"/>
    <property type="match status" value="1"/>
</dbReference>
<dbReference type="GO" id="GO:0006952">
    <property type="term" value="P:defense response"/>
    <property type="evidence" value="ECO:0007669"/>
    <property type="project" value="UniProtKB-KW"/>
</dbReference>
<gene>
    <name evidence="5" type="primary">RPS2_90</name>
    <name evidence="5" type="ORF">g.128288</name>
</gene>
<dbReference type="EMBL" id="GDJX01011571">
    <property type="protein sequence ID" value="JAT56365.1"/>
    <property type="molecule type" value="Transcribed_RNA"/>
</dbReference>
<dbReference type="AlphaFoldDB" id="A0A1D1YP01"/>